<reference evidence="2" key="2">
    <citation type="journal article" date="2012" name="PLoS ONE">
        <title>A Deeply Branching Thermophilic Bacterium with an Ancient Acetyl-CoA Pathway Dominates a Subsurface Ecosystem.</title>
        <authorList>
            <person name="Takami H."/>
            <person name="Noguchi H."/>
            <person name="Takaki Y."/>
            <person name="Uchiyama I."/>
            <person name="Toyoda A."/>
            <person name="Nishi S."/>
            <person name="Chee G.-J."/>
            <person name="Arai W."/>
            <person name="Nunoura T."/>
            <person name="Itoh T."/>
            <person name="Hattori M."/>
            <person name="Takai K."/>
        </authorList>
    </citation>
    <scope>NUCLEOTIDE SEQUENCE</scope>
</reference>
<gene>
    <name evidence="2" type="ORF">HGMM_OP2C259</name>
</gene>
<dbReference type="AlphaFoldDB" id="H5SRJ4"/>
<feature type="domain" description="EfeO-type cupredoxin-like" evidence="1">
    <location>
        <begin position="56"/>
        <end position="132"/>
    </location>
</feature>
<evidence type="ECO:0000259" key="1">
    <source>
        <dbReference type="Pfam" id="PF13473"/>
    </source>
</evidence>
<protein>
    <recommendedName>
        <fullName evidence="1">EfeO-type cupredoxin-like domain-containing protein</fullName>
    </recommendedName>
</protein>
<dbReference type="InterPro" id="IPR008972">
    <property type="entry name" value="Cupredoxin"/>
</dbReference>
<dbReference type="InterPro" id="IPR028096">
    <property type="entry name" value="EfeO_Cupredoxin"/>
</dbReference>
<dbReference type="PROSITE" id="PS51257">
    <property type="entry name" value="PROKAR_LIPOPROTEIN"/>
    <property type="match status" value="1"/>
</dbReference>
<reference evidence="2" key="1">
    <citation type="journal article" date="2005" name="Environ. Microbiol.">
        <title>Genetic and functional properties of uncultivated thermophilic crenarchaeotes from a subsurface gold mine as revealed by analysis of genome fragments.</title>
        <authorList>
            <person name="Nunoura T."/>
            <person name="Hirayama H."/>
            <person name="Takami H."/>
            <person name="Oida H."/>
            <person name="Nishi S."/>
            <person name="Shimamura S."/>
            <person name="Suzuki Y."/>
            <person name="Inagaki F."/>
            <person name="Takai K."/>
            <person name="Nealson K.H."/>
            <person name="Horikoshi K."/>
        </authorList>
    </citation>
    <scope>NUCLEOTIDE SEQUENCE</scope>
</reference>
<evidence type="ECO:0000313" key="2">
    <source>
        <dbReference type="EMBL" id="BAL58711.1"/>
    </source>
</evidence>
<dbReference type="Pfam" id="PF13473">
    <property type="entry name" value="Cupredoxin_1"/>
    <property type="match status" value="1"/>
</dbReference>
<accession>H5SRJ4</accession>
<dbReference type="EMBL" id="AP011801">
    <property type="protein sequence ID" value="BAL58711.1"/>
    <property type="molecule type" value="Genomic_DNA"/>
</dbReference>
<dbReference type="Gene3D" id="2.60.40.420">
    <property type="entry name" value="Cupredoxins - blue copper proteins"/>
    <property type="match status" value="1"/>
</dbReference>
<proteinExistence type="predicted"/>
<name>H5SRJ4_ACEAU</name>
<dbReference type="SUPFAM" id="SSF49503">
    <property type="entry name" value="Cupredoxins"/>
    <property type="match status" value="1"/>
</dbReference>
<sequence>MRLSLTLIGLGIAVLVGIVGCNPTETLPPGAAREFTLVINNMRFVGESPLAIAGTENPDIVVQVGDRVKITIKNKEDQLILHDFKISNHDVSLAQYLRPNQSATVEFVAQRVGEFTYYDPLNPTTMRGRFIVIGR</sequence>
<organism evidence="2">
    <name type="scientific">Acetithermum autotrophicum</name>
    <dbReference type="NCBI Taxonomy" id="1446466"/>
    <lineage>
        <taxon>Bacteria</taxon>
        <taxon>Candidatus Bipolaricaulota</taxon>
        <taxon>Candidatus Acetithermum</taxon>
    </lineage>
</organism>